<reference evidence="3 4" key="1">
    <citation type="submission" date="2023-11" db="EMBL/GenBank/DDBJ databases">
        <title>Paucibacter sp. nov., isolated from fresh soil in Korea.</title>
        <authorList>
            <person name="Le N.T.T."/>
        </authorList>
    </citation>
    <scope>NUCLEOTIDE SEQUENCE [LARGE SCALE GENOMIC DNA]</scope>
    <source>
        <strain evidence="3 4">R3-3</strain>
    </source>
</reference>
<evidence type="ECO:0000313" key="3">
    <source>
        <dbReference type="EMBL" id="MDY0744933.1"/>
    </source>
</evidence>
<evidence type="ECO:0000313" key="4">
    <source>
        <dbReference type="Proteomes" id="UP001285263"/>
    </source>
</evidence>
<evidence type="ECO:0000256" key="1">
    <source>
        <dbReference type="SAM" id="Phobius"/>
    </source>
</evidence>
<dbReference type="InterPro" id="IPR010559">
    <property type="entry name" value="Sig_transdc_His_kin_internal"/>
</dbReference>
<feature type="transmembrane region" description="Helical" evidence="1">
    <location>
        <begin position="64"/>
        <end position="88"/>
    </location>
</feature>
<gene>
    <name evidence="3" type="ORF">SNE35_10465</name>
</gene>
<keyword evidence="1" id="KW-1133">Transmembrane helix</keyword>
<dbReference type="SUPFAM" id="SSF55874">
    <property type="entry name" value="ATPase domain of HSP90 chaperone/DNA topoisomerase II/histidine kinase"/>
    <property type="match status" value="1"/>
</dbReference>
<sequence>MLANGTLLGLAEYQHYTGQHPWEPFLWEFSSAAVVGVLIPLVYRWHKRTRTRPWPIFIGRHLAGWLLFSLAHVAGMFGLRFAVYALAGVRYEPGGWLDVLGYEIGKDLVSYALIVAICHGLQLWLEGQQRERELQALRGELAEAKLARLAEQVQPHFLFNTLNLISATMYEDVARADRQLCDLAELLRQQLAAQGTQQHSLGEELRLVEPYLALMQARFGERLAVRIEVSEEAKRCQVPTLLLISPVENAIKHDVALSSAAVEVRVRGKVSGGELQLAVENSGMAPERDAREGAIGLANLRQRVATLHGDRAAVTLEALAQGGSRLAIHLPAAA</sequence>
<organism evidence="3 4">
    <name type="scientific">Roseateles agri</name>
    <dbReference type="NCBI Taxonomy" id="3098619"/>
    <lineage>
        <taxon>Bacteria</taxon>
        <taxon>Pseudomonadati</taxon>
        <taxon>Pseudomonadota</taxon>
        <taxon>Betaproteobacteria</taxon>
        <taxon>Burkholderiales</taxon>
        <taxon>Sphaerotilaceae</taxon>
        <taxon>Roseateles</taxon>
    </lineage>
</organism>
<feature type="transmembrane region" description="Helical" evidence="1">
    <location>
        <begin position="25"/>
        <end position="43"/>
    </location>
</feature>
<dbReference type="GO" id="GO:0016301">
    <property type="term" value="F:kinase activity"/>
    <property type="evidence" value="ECO:0007669"/>
    <property type="project" value="UniProtKB-KW"/>
</dbReference>
<evidence type="ECO:0000259" key="2">
    <source>
        <dbReference type="Pfam" id="PF06580"/>
    </source>
</evidence>
<dbReference type="Gene3D" id="3.30.565.10">
    <property type="entry name" value="Histidine kinase-like ATPase, C-terminal domain"/>
    <property type="match status" value="1"/>
</dbReference>
<comment type="caution">
    <text evidence="3">The sequence shown here is derived from an EMBL/GenBank/DDBJ whole genome shotgun (WGS) entry which is preliminary data.</text>
</comment>
<feature type="domain" description="Signal transduction histidine kinase internal region" evidence="2">
    <location>
        <begin position="144"/>
        <end position="223"/>
    </location>
</feature>
<dbReference type="PANTHER" id="PTHR34220">
    <property type="entry name" value="SENSOR HISTIDINE KINASE YPDA"/>
    <property type="match status" value="1"/>
</dbReference>
<accession>A0ABU5DGS2</accession>
<name>A0ABU5DGS2_9BURK</name>
<dbReference type="InterPro" id="IPR036890">
    <property type="entry name" value="HATPase_C_sf"/>
</dbReference>
<protein>
    <submittedName>
        <fullName evidence="3">Histidine kinase</fullName>
    </submittedName>
</protein>
<dbReference type="Pfam" id="PF06580">
    <property type="entry name" value="His_kinase"/>
    <property type="match status" value="1"/>
</dbReference>
<keyword evidence="1" id="KW-0472">Membrane</keyword>
<keyword evidence="3" id="KW-0418">Kinase</keyword>
<dbReference type="PANTHER" id="PTHR34220:SF9">
    <property type="entry name" value="SIGNAL TRANSDUCTION HISTIDINE KINASE INTERNAL REGION DOMAIN-CONTAINING PROTEIN"/>
    <property type="match status" value="1"/>
</dbReference>
<dbReference type="InterPro" id="IPR050640">
    <property type="entry name" value="Bact_2-comp_sensor_kinase"/>
</dbReference>
<proteinExistence type="predicted"/>
<dbReference type="Proteomes" id="UP001285263">
    <property type="component" value="Unassembled WGS sequence"/>
</dbReference>
<dbReference type="EMBL" id="JAXCLA010000003">
    <property type="protein sequence ID" value="MDY0744933.1"/>
    <property type="molecule type" value="Genomic_DNA"/>
</dbReference>
<keyword evidence="1" id="KW-0812">Transmembrane</keyword>
<keyword evidence="4" id="KW-1185">Reference proteome</keyword>
<keyword evidence="3" id="KW-0808">Transferase</keyword>